<evidence type="ECO:0000256" key="8">
    <source>
        <dbReference type="ARBA" id="ARBA00023136"/>
    </source>
</evidence>
<keyword evidence="4 9" id="KW-0812">Transmembrane</keyword>
<keyword evidence="8 9" id="KW-0472">Membrane</keyword>
<evidence type="ECO:0000313" key="11">
    <source>
        <dbReference type="Proteomes" id="UP000199109"/>
    </source>
</evidence>
<dbReference type="EMBL" id="FNAO01000001">
    <property type="protein sequence ID" value="SDD66104.1"/>
    <property type="molecule type" value="Genomic_DNA"/>
</dbReference>
<keyword evidence="6 9" id="KW-0378">Hydrolase</keyword>
<dbReference type="EC" id="3.4.23.36" evidence="9"/>
<dbReference type="HAMAP" id="MF_00161">
    <property type="entry name" value="LspA"/>
    <property type="match status" value="1"/>
</dbReference>
<evidence type="ECO:0000256" key="1">
    <source>
        <dbReference type="ARBA" id="ARBA00006139"/>
    </source>
</evidence>
<dbReference type="AlphaFoldDB" id="A0A1G6WJX3"/>
<reference evidence="10 11" key="1">
    <citation type="submission" date="2016-10" db="EMBL/GenBank/DDBJ databases">
        <authorList>
            <person name="de Groot N.N."/>
        </authorList>
    </citation>
    <scope>NUCLEOTIDE SEQUENCE [LARGE SCALE GENOMIC DNA]</scope>
    <source>
        <strain evidence="10 11">DSM 23421</strain>
    </source>
</reference>
<feature type="active site" evidence="9">
    <location>
        <position position="183"/>
    </location>
</feature>
<keyword evidence="3 9" id="KW-0645">Protease</keyword>
<gene>
    <name evidence="9" type="primary">lspA</name>
    <name evidence="10" type="ORF">SAMN05421636_101341</name>
</gene>
<keyword evidence="2 9" id="KW-1003">Cell membrane</keyword>
<evidence type="ECO:0000256" key="6">
    <source>
        <dbReference type="ARBA" id="ARBA00022801"/>
    </source>
</evidence>
<protein>
    <recommendedName>
        <fullName evidence="9">Lipoprotein signal peptidase</fullName>
        <ecNumber evidence="9">3.4.23.36</ecNumber>
    </recommendedName>
    <alternativeName>
        <fullName evidence="9">Prolipoprotein signal peptidase</fullName>
    </alternativeName>
    <alternativeName>
        <fullName evidence="9">Signal peptidase II</fullName>
        <shortName evidence="9">SPase II</shortName>
    </alternativeName>
</protein>
<comment type="catalytic activity">
    <reaction evidence="9">
        <text>Release of signal peptides from bacterial membrane prolipoproteins. Hydrolyzes -Xaa-Yaa-Zaa-|-(S,diacylglyceryl)Cys-, in which Xaa is hydrophobic (preferably Leu), and Yaa (Ala or Ser) and Zaa (Gly or Ala) have small, neutral side chains.</text>
        <dbReference type="EC" id="3.4.23.36"/>
    </reaction>
</comment>
<dbReference type="STRING" id="641691.SAMN05421636_101341"/>
<comment type="similarity">
    <text evidence="1 9">Belongs to the peptidase A8 family.</text>
</comment>
<comment type="caution">
    <text evidence="9">Lacks conserved residue(s) required for the propagation of feature annotation.</text>
</comment>
<comment type="pathway">
    <text evidence="9">Protein modification; lipoprotein biosynthesis (signal peptide cleavage).</text>
</comment>
<sequence>MSLKKSVLIIAVLLLIDQGSKYYIKTHFVLGESVDVFNWFKILFIENSGAAWGAKLSDFLPVSESTGKLILTVFRLFAVAGIGYWLYDTVRKKSSKTLIWAVSLIFAGALGNIIDSVFYGMIFNDSYQQVATAFSAEPYGDIFHGKVVDMLYFPIIDSTWPEWVPYFGGSDFRFFEPVFNIADMAISTGVGILIVFNKSAFGKKEADAYSDSWDDYVARTEKE</sequence>
<comment type="function">
    <text evidence="9">This protein specifically catalyzes the removal of signal peptides from prolipoproteins.</text>
</comment>
<dbReference type="GO" id="GO:0005886">
    <property type="term" value="C:plasma membrane"/>
    <property type="evidence" value="ECO:0007669"/>
    <property type="project" value="UniProtKB-SubCell"/>
</dbReference>
<comment type="subcellular location">
    <subcellularLocation>
        <location evidence="9">Cell membrane</location>
        <topology evidence="9">Multi-pass membrane protein</topology>
    </subcellularLocation>
</comment>
<evidence type="ECO:0000256" key="4">
    <source>
        <dbReference type="ARBA" id="ARBA00022692"/>
    </source>
</evidence>
<dbReference type="UniPathway" id="UPA00665"/>
<dbReference type="RefSeq" id="WP_091865059.1">
    <property type="nucleotide sequence ID" value="NZ_FNAO01000001.1"/>
</dbReference>
<feature type="transmembrane region" description="Helical" evidence="9">
    <location>
        <begin position="178"/>
        <end position="196"/>
    </location>
</feature>
<feature type="transmembrane region" description="Helical" evidence="9">
    <location>
        <begin position="69"/>
        <end position="87"/>
    </location>
</feature>
<dbReference type="GO" id="GO:0004190">
    <property type="term" value="F:aspartic-type endopeptidase activity"/>
    <property type="evidence" value="ECO:0007669"/>
    <property type="project" value="UniProtKB-UniRule"/>
</dbReference>
<keyword evidence="7 9" id="KW-1133">Transmembrane helix</keyword>
<feature type="transmembrane region" description="Helical" evidence="9">
    <location>
        <begin position="99"/>
        <end position="122"/>
    </location>
</feature>
<dbReference type="Pfam" id="PF01252">
    <property type="entry name" value="Peptidase_A8"/>
    <property type="match status" value="1"/>
</dbReference>
<dbReference type="GO" id="GO:0006508">
    <property type="term" value="P:proteolysis"/>
    <property type="evidence" value="ECO:0007669"/>
    <property type="project" value="UniProtKB-KW"/>
</dbReference>
<dbReference type="PANTHER" id="PTHR33695:SF1">
    <property type="entry name" value="LIPOPROTEIN SIGNAL PEPTIDASE"/>
    <property type="match status" value="1"/>
</dbReference>
<name>A0A1G6WJX3_9FLAO</name>
<feature type="active site" evidence="9">
    <location>
        <position position="149"/>
    </location>
</feature>
<dbReference type="OrthoDB" id="9810259at2"/>
<dbReference type="PANTHER" id="PTHR33695">
    <property type="entry name" value="LIPOPROTEIN SIGNAL PEPTIDASE"/>
    <property type="match status" value="1"/>
</dbReference>
<evidence type="ECO:0000256" key="3">
    <source>
        <dbReference type="ARBA" id="ARBA00022670"/>
    </source>
</evidence>
<dbReference type="NCBIfam" id="NF011369">
    <property type="entry name" value="PRK14788.1"/>
    <property type="match status" value="1"/>
</dbReference>
<accession>A0A1G6WJX3</accession>
<keyword evidence="11" id="KW-1185">Reference proteome</keyword>
<evidence type="ECO:0000313" key="10">
    <source>
        <dbReference type="EMBL" id="SDD66104.1"/>
    </source>
</evidence>
<dbReference type="Proteomes" id="UP000199109">
    <property type="component" value="Unassembled WGS sequence"/>
</dbReference>
<proteinExistence type="inferred from homology"/>
<organism evidence="10 11">
    <name type="scientific">Pricia antarctica</name>
    <dbReference type="NCBI Taxonomy" id="641691"/>
    <lineage>
        <taxon>Bacteria</taxon>
        <taxon>Pseudomonadati</taxon>
        <taxon>Bacteroidota</taxon>
        <taxon>Flavobacteriia</taxon>
        <taxon>Flavobacteriales</taxon>
        <taxon>Flavobacteriaceae</taxon>
        <taxon>Pricia</taxon>
    </lineage>
</organism>
<evidence type="ECO:0000256" key="7">
    <source>
        <dbReference type="ARBA" id="ARBA00022989"/>
    </source>
</evidence>
<dbReference type="InterPro" id="IPR001872">
    <property type="entry name" value="Peptidase_A8"/>
</dbReference>
<evidence type="ECO:0000256" key="2">
    <source>
        <dbReference type="ARBA" id="ARBA00022475"/>
    </source>
</evidence>
<evidence type="ECO:0000256" key="9">
    <source>
        <dbReference type="HAMAP-Rule" id="MF_00161"/>
    </source>
</evidence>
<keyword evidence="5 9" id="KW-0064">Aspartyl protease</keyword>
<evidence type="ECO:0000256" key="5">
    <source>
        <dbReference type="ARBA" id="ARBA00022750"/>
    </source>
</evidence>